<dbReference type="SUPFAM" id="SSF51735">
    <property type="entry name" value="NAD(P)-binding Rossmann-fold domains"/>
    <property type="match status" value="1"/>
</dbReference>
<dbReference type="RefSeq" id="WP_179777799.1">
    <property type="nucleotide sequence ID" value="NZ_JACCFK010000002.1"/>
</dbReference>
<dbReference type="EMBL" id="JACCFK010000002">
    <property type="protein sequence ID" value="NYI93652.1"/>
    <property type="molecule type" value="Genomic_DNA"/>
</dbReference>
<comment type="similarity">
    <text evidence="1">Belongs to the short-chain dehydrogenases/reductases (SDR) family.</text>
</comment>
<sequence length="298" mass="31431">MPGQLEGKVAVITGTGRGIARNVALRYASEGARIIGCDINEETAAETVELVRKAGGEMEALYPLDLTVEENAHRLAEFAAETYGGIDILYNSAAQFRIGTIEDMSLEDWKFSQDNVLTLHYLVTKHVIPHMRKRGGGAIVFVGSTTGILGAGYPGNLSFLLSYCCAKAAVLRMTVILANELAEIGVRVNSVTPGAVGTEAGLTFYGEPGTESRRVSELGTLVPRLGEPDDIANAALFLVSPQASWVTGQNLIVDGGLVASGGMGPATAENKAAMAPVIKQFSVVDGNWTTSGEPKARF</sequence>
<accession>A0A853BG77</accession>
<reference evidence="3 4" key="1">
    <citation type="submission" date="2020-07" db="EMBL/GenBank/DDBJ databases">
        <title>Sequencing the genomes of 1000 actinobacteria strains.</title>
        <authorList>
            <person name="Klenk H.-P."/>
        </authorList>
    </citation>
    <scope>NUCLEOTIDE SEQUENCE [LARGE SCALE GENOMIC DNA]</scope>
    <source>
        <strain evidence="3 4">DSM 104006</strain>
    </source>
</reference>
<evidence type="ECO:0000256" key="1">
    <source>
        <dbReference type="ARBA" id="ARBA00006484"/>
    </source>
</evidence>
<evidence type="ECO:0000256" key="2">
    <source>
        <dbReference type="ARBA" id="ARBA00023002"/>
    </source>
</evidence>
<name>A0A853BG77_9PSEU</name>
<dbReference type="Gene3D" id="3.40.50.720">
    <property type="entry name" value="NAD(P)-binding Rossmann-like Domain"/>
    <property type="match status" value="1"/>
</dbReference>
<evidence type="ECO:0000313" key="4">
    <source>
        <dbReference type="Proteomes" id="UP000549616"/>
    </source>
</evidence>
<dbReference type="InterPro" id="IPR002347">
    <property type="entry name" value="SDR_fam"/>
</dbReference>
<dbReference type="PRINTS" id="PR00081">
    <property type="entry name" value="GDHRDH"/>
</dbReference>
<comment type="caution">
    <text evidence="3">The sequence shown here is derived from an EMBL/GenBank/DDBJ whole genome shotgun (WGS) entry which is preliminary data.</text>
</comment>
<dbReference type="Proteomes" id="UP000549616">
    <property type="component" value="Unassembled WGS sequence"/>
</dbReference>
<keyword evidence="4" id="KW-1185">Reference proteome</keyword>
<evidence type="ECO:0000313" key="3">
    <source>
        <dbReference type="EMBL" id="NYI93652.1"/>
    </source>
</evidence>
<dbReference type="GO" id="GO:0016616">
    <property type="term" value="F:oxidoreductase activity, acting on the CH-OH group of donors, NAD or NADP as acceptor"/>
    <property type="evidence" value="ECO:0007669"/>
    <property type="project" value="TreeGrafter"/>
</dbReference>
<keyword evidence="2" id="KW-0560">Oxidoreductase</keyword>
<protein>
    <submittedName>
        <fullName evidence="3">NAD(P)-dependent dehydrogenase (Short-subunit alcohol dehydrogenase family)</fullName>
    </submittedName>
</protein>
<dbReference type="AlphaFoldDB" id="A0A853BG77"/>
<dbReference type="PANTHER" id="PTHR42760:SF133">
    <property type="entry name" value="3-OXOACYL-[ACYL-CARRIER-PROTEIN] REDUCTASE"/>
    <property type="match status" value="1"/>
</dbReference>
<dbReference type="InterPro" id="IPR036291">
    <property type="entry name" value="NAD(P)-bd_dom_sf"/>
</dbReference>
<proteinExistence type="inferred from homology"/>
<gene>
    <name evidence="3" type="ORF">HNR02_007027</name>
</gene>
<organism evidence="3 4">
    <name type="scientific">Amycolatopsis endophytica</name>
    <dbReference type="NCBI Taxonomy" id="860233"/>
    <lineage>
        <taxon>Bacteria</taxon>
        <taxon>Bacillati</taxon>
        <taxon>Actinomycetota</taxon>
        <taxon>Actinomycetes</taxon>
        <taxon>Pseudonocardiales</taxon>
        <taxon>Pseudonocardiaceae</taxon>
        <taxon>Amycolatopsis</taxon>
    </lineage>
</organism>
<dbReference type="PANTHER" id="PTHR42760">
    <property type="entry name" value="SHORT-CHAIN DEHYDROGENASES/REDUCTASES FAMILY MEMBER"/>
    <property type="match status" value="1"/>
</dbReference>
<dbReference type="PRINTS" id="PR00080">
    <property type="entry name" value="SDRFAMILY"/>
</dbReference>
<dbReference type="FunFam" id="3.40.50.720:FF:000084">
    <property type="entry name" value="Short-chain dehydrogenase reductase"/>
    <property type="match status" value="1"/>
</dbReference>
<dbReference type="Pfam" id="PF13561">
    <property type="entry name" value="adh_short_C2"/>
    <property type="match status" value="1"/>
</dbReference>
<dbReference type="CDD" id="cd05233">
    <property type="entry name" value="SDR_c"/>
    <property type="match status" value="1"/>
</dbReference>